<dbReference type="SUPFAM" id="SSF54782">
    <property type="entry name" value="Porphobilinogen deaminase (hydroxymethylbilane synthase), C-terminal domain"/>
    <property type="match status" value="1"/>
</dbReference>
<keyword evidence="3 6" id="KW-0808">Transferase</keyword>
<evidence type="ECO:0000256" key="1">
    <source>
        <dbReference type="ARBA" id="ARBA00002869"/>
    </source>
</evidence>
<organism evidence="9 10">
    <name type="scientific">Almyronema epifaneia S1</name>
    <dbReference type="NCBI Taxonomy" id="2991925"/>
    <lineage>
        <taxon>Bacteria</taxon>
        <taxon>Bacillati</taxon>
        <taxon>Cyanobacteriota</taxon>
        <taxon>Cyanophyceae</taxon>
        <taxon>Nodosilineales</taxon>
        <taxon>Nodosilineaceae</taxon>
        <taxon>Almyronema</taxon>
        <taxon>Almyronema epifaneia</taxon>
    </lineage>
</organism>
<comment type="similarity">
    <text evidence="2 6">Belongs to the HMBS family.</text>
</comment>
<accession>A0ABW6IF07</accession>
<evidence type="ECO:0000313" key="9">
    <source>
        <dbReference type="EMBL" id="MFE4106634.1"/>
    </source>
</evidence>
<evidence type="ECO:0000313" key="10">
    <source>
        <dbReference type="Proteomes" id="UP001600165"/>
    </source>
</evidence>
<dbReference type="PANTHER" id="PTHR11557:SF0">
    <property type="entry name" value="PORPHOBILINOGEN DEAMINASE"/>
    <property type="match status" value="1"/>
</dbReference>
<dbReference type="InterPro" id="IPR022418">
    <property type="entry name" value="Porphobilinogen_deaminase_C"/>
</dbReference>
<feature type="domain" description="Porphobilinogen deaminase C-terminal" evidence="8">
    <location>
        <begin position="243"/>
        <end position="310"/>
    </location>
</feature>
<gene>
    <name evidence="6 9" type="primary">hemC</name>
    <name evidence="9" type="ORF">ACFVKH_10130</name>
</gene>
<dbReference type="PRINTS" id="PR00151">
    <property type="entry name" value="PORPHBDMNASE"/>
</dbReference>
<comment type="catalytic activity">
    <reaction evidence="5 6">
        <text>4 porphobilinogen + H2O = hydroxymethylbilane + 4 NH4(+)</text>
        <dbReference type="Rhea" id="RHEA:13185"/>
        <dbReference type="ChEBI" id="CHEBI:15377"/>
        <dbReference type="ChEBI" id="CHEBI:28938"/>
        <dbReference type="ChEBI" id="CHEBI:57845"/>
        <dbReference type="ChEBI" id="CHEBI:58126"/>
        <dbReference type="EC" id="2.5.1.61"/>
    </reaction>
</comment>
<comment type="subunit">
    <text evidence="6">Monomer.</text>
</comment>
<dbReference type="InterPro" id="IPR022419">
    <property type="entry name" value="Porphobilin_deaminase_cofac_BS"/>
</dbReference>
<dbReference type="GO" id="GO:0004418">
    <property type="term" value="F:hydroxymethylbilane synthase activity"/>
    <property type="evidence" value="ECO:0007669"/>
    <property type="project" value="UniProtKB-EC"/>
</dbReference>
<dbReference type="SUPFAM" id="SSF53850">
    <property type="entry name" value="Periplasmic binding protein-like II"/>
    <property type="match status" value="1"/>
</dbReference>
<dbReference type="Pfam" id="PF03900">
    <property type="entry name" value="Porphobil_deamC"/>
    <property type="match status" value="1"/>
</dbReference>
<evidence type="ECO:0000256" key="4">
    <source>
        <dbReference type="ARBA" id="ARBA00023244"/>
    </source>
</evidence>
<name>A0ABW6IF07_9CYAN</name>
<evidence type="ECO:0000256" key="5">
    <source>
        <dbReference type="ARBA" id="ARBA00048169"/>
    </source>
</evidence>
<comment type="cofactor">
    <cofactor evidence="6">
        <name>dipyrromethane</name>
        <dbReference type="ChEBI" id="CHEBI:60342"/>
    </cofactor>
    <text evidence="6">Binds 1 dipyrromethane group covalently.</text>
</comment>
<dbReference type="Pfam" id="PF01379">
    <property type="entry name" value="Porphobil_deam"/>
    <property type="match status" value="1"/>
</dbReference>
<proteinExistence type="inferred from homology"/>
<dbReference type="Gene3D" id="3.30.160.40">
    <property type="entry name" value="Porphobilinogen deaminase, C-terminal domain"/>
    <property type="match status" value="1"/>
</dbReference>
<reference evidence="9 10" key="1">
    <citation type="submission" date="2024-10" db="EMBL/GenBank/DDBJ databases">
        <authorList>
            <person name="Ratan Roy A."/>
            <person name="Morales Sandoval P.H."/>
            <person name="De Los Santos Villalobos S."/>
            <person name="Chakraborty S."/>
            <person name="Mukherjee J."/>
        </authorList>
    </citation>
    <scope>NUCLEOTIDE SEQUENCE [LARGE SCALE GENOMIC DNA]</scope>
    <source>
        <strain evidence="9 10">S1</strain>
    </source>
</reference>
<evidence type="ECO:0000256" key="3">
    <source>
        <dbReference type="ARBA" id="ARBA00022679"/>
    </source>
</evidence>
<dbReference type="HAMAP" id="MF_00260">
    <property type="entry name" value="Porphobil_deam"/>
    <property type="match status" value="1"/>
</dbReference>
<comment type="miscellaneous">
    <text evidence="6">The porphobilinogen subunits are added to the dipyrromethane group.</text>
</comment>
<feature type="domain" description="Porphobilinogen deaminase N-terminal" evidence="7">
    <location>
        <begin position="18"/>
        <end position="228"/>
    </location>
</feature>
<evidence type="ECO:0000256" key="6">
    <source>
        <dbReference type="HAMAP-Rule" id="MF_00260"/>
    </source>
</evidence>
<feature type="modified residue" description="S-(dipyrrolylmethanemethyl)cysteine" evidence="6">
    <location>
        <position position="257"/>
    </location>
</feature>
<dbReference type="CDD" id="cd13645">
    <property type="entry name" value="PBP2_HuPBGD_like"/>
    <property type="match status" value="1"/>
</dbReference>
<dbReference type="Gene3D" id="3.40.190.10">
    <property type="entry name" value="Periplasmic binding protein-like II"/>
    <property type="match status" value="2"/>
</dbReference>
<evidence type="ECO:0000256" key="2">
    <source>
        <dbReference type="ARBA" id="ARBA00005638"/>
    </source>
</evidence>
<dbReference type="PIRSF" id="PIRSF001438">
    <property type="entry name" value="4pyrrol_synth_OHMeBilane_synth"/>
    <property type="match status" value="1"/>
</dbReference>
<dbReference type="InterPro" id="IPR000860">
    <property type="entry name" value="HemC"/>
</dbReference>
<dbReference type="PROSITE" id="PS00533">
    <property type="entry name" value="PORPHOBILINOGEN_DEAM"/>
    <property type="match status" value="1"/>
</dbReference>
<protein>
    <recommendedName>
        <fullName evidence="6">Porphobilinogen deaminase</fullName>
        <shortName evidence="6">PBG</shortName>
        <ecNumber evidence="6">2.5.1.61</ecNumber>
    </recommendedName>
    <alternativeName>
        <fullName evidence="6">Hydroxymethylbilane synthase</fullName>
        <shortName evidence="6">HMBS</shortName>
    </alternativeName>
    <alternativeName>
        <fullName evidence="6">Pre-uroporphyrinogen synthase</fullName>
    </alternativeName>
</protein>
<keyword evidence="10" id="KW-1185">Reference proteome</keyword>
<comment type="caution">
    <text evidence="9">The sequence shown here is derived from an EMBL/GenBank/DDBJ whole genome shotgun (WGS) entry which is preliminary data.</text>
</comment>
<sequence length="328" mass="35819">MTPPNSATLTLSRPTRTIRIGSRKSQLALVQTEWICQQLQRHFPERVFEVHTLSTQGDKILDVALAKIGDKGLFTKELELAMLHQEIDLAVHSLKDLPTQLPTGLTLAAITERENPADALVLNAQHQGKQIDTLPVGAVIGTSSLRRLAQLRHRFPRYQFKDVRGNVNSRLAKLDAGDYDALILAVAGLQRLGLSDRIDQVLPLDLSLYAVGQGALGIECRADDAEVIDLLQTIEHIPTRDRTLAERAFLRSLEGGCQVPIGVHSQLAGDRLTLKGVVASLQGDRLIKDEVTGAAIAAEALGQQLAQKLRQQGAQAILDEIFTAVQRS</sequence>
<dbReference type="EC" id="2.5.1.61" evidence="6"/>
<evidence type="ECO:0000259" key="7">
    <source>
        <dbReference type="Pfam" id="PF01379"/>
    </source>
</evidence>
<evidence type="ECO:0000259" key="8">
    <source>
        <dbReference type="Pfam" id="PF03900"/>
    </source>
</evidence>
<dbReference type="Proteomes" id="UP001600165">
    <property type="component" value="Unassembled WGS sequence"/>
</dbReference>
<dbReference type="InterPro" id="IPR022417">
    <property type="entry name" value="Porphobilin_deaminase_N"/>
</dbReference>
<dbReference type="EMBL" id="JBHZOL010000069">
    <property type="protein sequence ID" value="MFE4106634.1"/>
    <property type="molecule type" value="Genomic_DNA"/>
</dbReference>
<dbReference type="PANTHER" id="PTHR11557">
    <property type="entry name" value="PORPHOBILINOGEN DEAMINASE"/>
    <property type="match status" value="1"/>
</dbReference>
<keyword evidence="4 6" id="KW-0627">Porphyrin biosynthesis</keyword>
<dbReference type="InterPro" id="IPR036803">
    <property type="entry name" value="Porphobilinogen_deaminase_C_sf"/>
</dbReference>
<comment type="function">
    <text evidence="1 6">Tetrapolymerization of the monopyrrole PBG into the hydroxymethylbilane pre-uroporphyrinogen in several discrete steps.</text>
</comment>
<dbReference type="RefSeq" id="WP_377964586.1">
    <property type="nucleotide sequence ID" value="NZ_JBHZOL010000069.1"/>
</dbReference>
<dbReference type="NCBIfam" id="TIGR00212">
    <property type="entry name" value="hemC"/>
    <property type="match status" value="1"/>
</dbReference>